<gene>
    <name evidence="4" type="ordered locus">Sulac_2470</name>
</gene>
<dbReference type="SUPFAM" id="SSF46565">
    <property type="entry name" value="Chaperone J-domain"/>
    <property type="match status" value="1"/>
</dbReference>
<dbReference type="InterPro" id="IPR008971">
    <property type="entry name" value="HSP40/DnaJ_pept-bd"/>
</dbReference>
<dbReference type="Proteomes" id="UP000005439">
    <property type="component" value="Chromosome"/>
</dbReference>
<dbReference type="InterPro" id="IPR036869">
    <property type="entry name" value="J_dom_sf"/>
</dbReference>
<dbReference type="InterPro" id="IPR018253">
    <property type="entry name" value="DnaJ_domain_CS"/>
</dbReference>
<keyword evidence="2" id="KW-0143">Chaperone</keyword>
<evidence type="ECO:0000256" key="1">
    <source>
        <dbReference type="ARBA" id="ARBA00022705"/>
    </source>
</evidence>
<dbReference type="CDD" id="cd06257">
    <property type="entry name" value="DnaJ"/>
    <property type="match status" value="1"/>
</dbReference>
<dbReference type="PRINTS" id="PR00625">
    <property type="entry name" value="JDOMAIN"/>
</dbReference>
<dbReference type="Pfam" id="PF01556">
    <property type="entry name" value="DnaJ_C"/>
    <property type="match status" value="1"/>
</dbReference>
<name>G8TW06_SULAD</name>
<dbReference type="GO" id="GO:0006260">
    <property type="term" value="P:DNA replication"/>
    <property type="evidence" value="ECO:0007669"/>
    <property type="project" value="UniProtKB-KW"/>
</dbReference>
<dbReference type="PANTHER" id="PTHR44145">
    <property type="entry name" value="DNAJ HOMOLOG SUBFAMILY A MEMBER 3, MITOCHONDRIAL"/>
    <property type="match status" value="1"/>
</dbReference>
<dbReference type="GO" id="GO:0006457">
    <property type="term" value="P:protein folding"/>
    <property type="evidence" value="ECO:0007669"/>
    <property type="project" value="InterPro"/>
</dbReference>
<dbReference type="PANTHER" id="PTHR44145:SF3">
    <property type="entry name" value="DNAJ HOMOLOG SUBFAMILY A MEMBER 3, MITOCHONDRIAL"/>
    <property type="match status" value="1"/>
</dbReference>
<accession>G8TW06</accession>
<dbReference type="STRING" id="679936.Sulac_2470"/>
<sequence length="312" mass="34975">MAAPKDYYKILGVDEKADEKAIKEAFRRLARQYHPDVSGKAGEEKFKEINEAYEVLSDPQKRAEYDQMRRGYAFHQARSRGPGFQRVDFDWNPRDFADWSTLFEDLFQSDGGFSRRWQTDGAQAEETVRLTLEQVATGATIPLTVNTIRECPVCHGRDRDCPRCGGLGQVAEPRRFDVKVPPGVEDGAVLRVGDYARLKVEVEPHARFKRQGDDLIGELMVSVPLAATGGELSILPLVGKPVTVTIPPHTNHGKVLRLRGLGLPRRGSQQRGDMLLEVTLRFPEPFTAADDEHYQALRAIHHEGGGEIHAPR</sequence>
<dbReference type="InterPro" id="IPR001623">
    <property type="entry name" value="DnaJ_domain"/>
</dbReference>
<dbReference type="CDD" id="cd10747">
    <property type="entry name" value="DnaJ_C"/>
    <property type="match status" value="1"/>
</dbReference>
<dbReference type="PROSITE" id="PS00636">
    <property type="entry name" value="DNAJ_1"/>
    <property type="match status" value="1"/>
</dbReference>
<dbReference type="FunFam" id="2.60.260.20:FF:000013">
    <property type="entry name" value="DnaJ subfamily B member 11"/>
    <property type="match status" value="1"/>
</dbReference>
<dbReference type="EMBL" id="CP003179">
    <property type="protein sequence ID" value="AEW05933.1"/>
    <property type="molecule type" value="Genomic_DNA"/>
</dbReference>
<reference evidence="5" key="1">
    <citation type="submission" date="2011-12" db="EMBL/GenBank/DDBJ databases">
        <title>The complete genome of chromosome of Sulfobacillus acidophilus DSM 10332.</title>
        <authorList>
            <person name="Lucas S."/>
            <person name="Han J."/>
            <person name="Lapidus A."/>
            <person name="Bruce D."/>
            <person name="Goodwin L."/>
            <person name="Pitluck S."/>
            <person name="Peters L."/>
            <person name="Kyrpides N."/>
            <person name="Mavromatis K."/>
            <person name="Ivanova N."/>
            <person name="Mikhailova N."/>
            <person name="Chertkov O."/>
            <person name="Saunders E."/>
            <person name="Detter J.C."/>
            <person name="Tapia R."/>
            <person name="Han C."/>
            <person name="Land M."/>
            <person name="Hauser L."/>
            <person name="Markowitz V."/>
            <person name="Cheng J.-F."/>
            <person name="Hugenholtz P."/>
            <person name="Woyke T."/>
            <person name="Wu D."/>
            <person name="Pukall R."/>
            <person name="Gehrich-Schroeter G."/>
            <person name="Schneider S."/>
            <person name="Klenk H.-P."/>
            <person name="Eisen J.A."/>
        </authorList>
    </citation>
    <scope>NUCLEOTIDE SEQUENCE [LARGE SCALE GENOMIC DNA]</scope>
    <source>
        <strain evidence="5">ATCC 700253 / DSM 10332 / NAL</strain>
    </source>
</reference>
<protein>
    <submittedName>
        <fullName evidence="4">Heat shock protein DnaJ domain protein</fullName>
    </submittedName>
</protein>
<dbReference type="InterPro" id="IPR051938">
    <property type="entry name" value="Apopto_cytoskel_mod"/>
</dbReference>
<evidence type="ECO:0000313" key="4">
    <source>
        <dbReference type="EMBL" id="AEW05933.1"/>
    </source>
</evidence>
<dbReference type="PATRIC" id="fig|679936.5.peg.2557"/>
<dbReference type="SMART" id="SM00271">
    <property type="entry name" value="DnaJ"/>
    <property type="match status" value="1"/>
</dbReference>
<keyword evidence="4" id="KW-0346">Stress response</keyword>
<dbReference type="GO" id="GO:0051082">
    <property type="term" value="F:unfolded protein binding"/>
    <property type="evidence" value="ECO:0007669"/>
    <property type="project" value="InterPro"/>
</dbReference>
<evidence type="ECO:0000256" key="2">
    <source>
        <dbReference type="ARBA" id="ARBA00023186"/>
    </source>
</evidence>
<dbReference type="Gene3D" id="2.60.260.20">
    <property type="entry name" value="Urease metallochaperone UreE, N-terminal domain"/>
    <property type="match status" value="2"/>
</dbReference>
<evidence type="ECO:0000313" key="5">
    <source>
        <dbReference type="Proteomes" id="UP000005439"/>
    </source>
</evidence>
<reference evidence="4 5" key="2">
    <citation type="journal article" date="2012" name="Stand. Genomic Sci.">
        <title>Complete genome sequence of the moderately thermophilic mineral-sulfide-oxidizing firmicute Sulfobacillus acidophilus type strain (NAL(T)).</title>
        <authorList>
            <person name="Anderson I."/>
            <person name="Chertkov O."/>
            <person name="Chen A."/>
            <person name="Saunders E."/>
            <person name="Lapidus A."/>
            <person name="Nolan M."/>
            <person name="Lucas S."/>
            <person name="Hammon N."/>
            <person name="Deshpande S."/>
            <person name="Cheng J.F."/>
            <person name="Han C."/>
            <person name="Tapia R."/>
            <person name="Goodwin L.A."/>
            <person name="Pitluck S."/>
            <person name="Liolios K."/>
            <person name="Pagani I."/>
            <person name="Ivanova N."/>
            <person name="Mikhailova N."/>
            <person name="Pati A."/>
            <person name="Palaniappan K."/>
            <person name="Land M."/>
            <person name="Pan C."/>
            <person name="Rohde M."/>
            <person name="Pukall R."/>
            <person name="Goker M."/>
            <person name="Detter J.C."/>
            <person name="Woyke T."/>
            <person name="Bristow J."/>
            <person name="Eisen J.A."/>
            <person name="Markowitz V."/>
            <person name="Hugenholtz P."/>
            <person name="Kyrpides N.C."/>
            <person name="Klenk H.P."/>
            <person name="Mavromatis K."/>
        </authorList>
    </citation>
    <scope>NUCLEOTIDE SEQUENCE [LARGE SCALE GENOMIC DNA]</scope>
    <source>
        <strain evidence="5">ATCC 700253 / DSM 10332 / NAL</strain>
    </source>
</reference>
<dbReference type="InterPro" id="IPR002939">
    <property type="entry name" value="DnaJ_C"/>
</dbReference>
<organism evidence="4 5">
    <name type="scientific">Sulfobacillus acidophilus (strain ATCC 700253 / DSM 10332 / NAL)</name>
    <dbReference type="NCBI Taxonomy" id="679936"/>
    <lineage>
        <taxon>Bacteria</taxon>
        <taxon>Bacillati</taxon>
        <taxon>Bacillota</taxon>
        <taxon>Clostridia</taxon>
        <taxon>Eubacteriales</taxon>
        <taxon>Clostridiales Family XVII. Incertae Sedis</taxon>
        <taxon>Sulfobacillus</taxon>
    </lineage>
</organism>
<dbReference type="KEGG" id="sap:Sulac_2470"/>
<proteinExistence type="predicted"/>
<keyword evidence="1" id="KW-0235">DNA replication</keyword>
<dbReference type="HOGENOM" id="CLU_017633_0_0_9"/>
<dbReference type="Gene3D" id="1.10.287.110">
    <property type="entry name" value="DnaJ domain"/>
    <property type="match status" value="1"/>
</dbReference>
<evidence type="ECO:0000259" key="3">
    <source>
        <dbReference type="PROSITE" id="PS50076"/>
    </source>
</evidence>
<dbReference type="Pfam" id="PF00226">
    <property type="entry name" value="DnaJ"/>
    <property type="match status" value="1"/>
</dbReference>
<keyword evidence="5" id="KW-1185">Reference proteome</keyword>
<feature type="domain" description="J" evidence="3">
    <location>
        <begin position="6"/>
        <end position="69"/>
    </location>
</feature>
<dbReference type="AlphaFoldDB" id="G8TW06"/>
<dbReference type="SUPFAM" id="SSF49493">
    <property type="entry name" value="HSP40/DnaJ peptide-binding domain"/>
    <property type="match status" value="2"/>
</dbReference>
<dbReference type="PROSITE" id="PS50076">
    <property type="entry name" value="DNAJ_2"/>
    <property type="match status" value="1"/>
</dbReference>